<dbReference type="CDD" id="cd02440">
    <property type="entry name" value="AdoMet_MTases"/>
    <property type="match status" value="1"/>
</dbReference>
<evidence type="ECO:0008006" key="3">
    <source>
        <dbReference type="Google" id="ProtNLM"/>
    </source>
</evidence>
<dbReference type="InterPro" id="IPR029063">
    <property type="entry name" value="SAM-dependent_MTases_sf"/>
</dbReference>
<gene>
    <name evidence="1" type="ORF">GCM10011378_42220</name>
</gene>
<dbReference type="RefSeq" id="WP_188559844.1">
    <property type="nucleotide sequence ID" value="NZ_BMGS01000017.1"/>
</dbReference>
<sequence>MLPPAPPVFCANHEALSLLACTHLALDAPILDLGAGASTFLDVLLAQGYTNLIAADLSAAALQAHRQQLAAEQVARVLWLVDDVTHPQELRLLDPILLWHDRAMLPLLGLPAQRQAYRAMLDHMVEPGHGWVLLSVELPGPGPHPGDLPRQPYSLDELVAFLGADYALEQYRQYEQELPSGARVRSLYALFRRRQQTTTPFRPAAPA</sequence>
<evidence type="ECO:0000313" key="2">
    <source>
        <dbReference type="Proteomes" id="UP000601361"/>
    </source>
</evidence>
<dbReference type="Proteomes" id="UP000601361">
    <property type="component" value="Unassembled WGS sequence"/>
</dbReference>
<accession>A0ABQ1X634</accession>
<dbReference type="Gene3D" id="3.40.50.150">
    <property type="entry name" value="Vaccinia Virus protein VP39"/>
    <property type="match status" value="1"/>
</dbReference>
<evidence type="ECO:0000313" key="1">
    <source>
        <dbReference type="EMBL" id="GGG61723.1"/>
    </source>
</evidence>
<keyword evidence="2" id="KW-1185">Reference proteome</keyword>
<comment type="caution">
    <text evidence="1">The sequence shown here is derived from an EMBL/GenBank/DDBJ whole genome shotgun (WGS) entry which is preliminary data.</text>
</comment>
<name>A0ABQ1X634_9BACT</name>
<dbReference type="EMBL" id="BMGS01000017">
    <property type="protein sequence ID" value="GGG61723.1"/>
    <property type="molecule type" value="Genomic_DNA"/>
</dbReference>
<protein>
    <recommendedName>
        <fullName evidence="3">Methyltransferase domain-containing protein</fullName>
    </recommendedName>
</protein>
<proteinExistence type="predicted"/>
<reference evidence="2" key="1">
    <citation type="journal article" date="2019" name="Int. J. Syst. Evol. Microbiol.">
        <title>The Global Catalogue of Microorganisms (GCM) 10K type strain sequencing project: providing services to taxonomists for standard genome sequencing and annotation.</title>
        <authorList>
            <consortium name="The Broad Institute Genomics Platform"/>
            <consortium name="The Broad Institute Genome Sequencing Center for Infectious Disease"/>
            <person name="Wu L."/>
            <person name="Ma J."/>
        </authorList>
    </citation>
    <scope>NUCLEOTIDE SEQUENCE [LARGE SCALE GENOMIC DNA]</scope>
    <source>
        <strain evidence="2">CGMCC 1.12990</strain>
    </source>
</reference>
<dbReference type="SUPFAM" id="SSF53335">
    <property type="entry name" value="S-adenosyl-L-methionine-dependent methyltransferases"/>
    <property type="match status" value="1"/>
</dbReference>
<organism evidence="1 2">
    <name type="scientific">Hymenobacter glacieicola</name>
    <dbReference type="NCBI Taxonomy" id="1562124"/>
    <lineage>
        <taxon>Bacteria</taxon>
        <taxon>Pseudomonadati</taxon>
        <taxon>Bacteroidota</taxon>
        <taxon>Cytophagia</taxon>
        <taxon>Cytophagales</taxon>
        <taxon>Hymenobacteraceae</taxon>
        <taxon>Hymenobacter</taxon>
    </lineage>
</organism>